<dbReference type="AlphaFoldDB" id="A0A0G4L772"/>
<dbReference type="Proteomes" id="UP000044602">
    <property type="component" value="Unassembled WGS sequence"/>
</dbReference>
<dbReference type="OrthoDB" id="2135762at2759"/>
<reference evidence="6 7" key="1">
    <citation type="submission" date="2015-05" db="EMBL/GenBank/DDBJ databases">
        <authorList>
            <person name="Fogelqvist Johan"/>
        </authorList>
    </citation>
    <scope>NUCLEOTIDE SEQUENCE [LARGE SCALE GENOMIC DNA]</scope>
    <source>
        <strain evidence="4">VL1</strain>
        <strain evidence="3">VL2</strain>
    </source>
</reference>
<evidence type="ECO:0000256" key="2">
    <source>
        <dbReference type="SAM" id="MobiDB-lite"/>
    </source>
</evidence>
<dbReference type="PANTHER" id="PTHR31749">
    <property type="entry name" value="KINETOCHORE-ASSOCIATED PROTEIN NSL1 HOMOLOG"/>
    <property type="match status" value="1"/>
</dbReference>
<evidence type="ECO:0000313" key="4">
    <source>
        <dbReference type="EMBL" id="CRK41452.1"/>
    </source>
</evidence>
<evidence type="ECO:0000313" key="7">
    <source>
        <dbReference type="Proteomes" id="UP000045706"/>
    </source>
</evidence>
<evidence type="ECO:0000313" key="6">
    <source>
        <dbReference type="Proteomes" id="UP000044602"/>
    </source>
</evidence>
<name>A0A0G4L772_VERLO</name>
<feature type="region of interest" description="Disordered" evidence="2">
    <location>
        <begin position="140"/>
        <end position="165"/>
    </location>
</feature>
<feature type="compositionally biased region" description="Basic and acidic residues" evidence="2">
    <location>
        <begin position="143"/>
        <end position="165"/>
    </location>
</feature>
<dbReference type="Proteomes" id="UP000689129">
    <property type="component" value="Unassembled WGS sequence"/>
</dbReference>
<dbReference type="EMBL" id="CVQH01026971">
    <property type="protein sequence ID" value="CRK41452.1"/>
    <property type="molecule type" value="Genomic_DNA"/>
</dbReference>
<gene>
    <name evidence="4" type="ORF">BN1708_001792</name>
    <name evidence="3" type="ORF">BN1723_011355</name>
    <name evidence="5" type="ORF">HYQ45_006272</name>
</gene>
<keyword evidence="6" id="KW-1185">Reference proteome</keyword>
<organism evidence="3 7">
    <name type="scientific">Verticillium longisporum</name>
    <name type="common">Verticillium dahliae var. longisporum</name>
    <dbReference type="NCBI Taxonomy" id="100787"/>
    <lineage>
        <taxon>Eukaryota</taxon>
        <taxon>Fungi</taxon>
        <taxon>Dikarya</taxon>
        <taxon>Ascomycota</taxon>
        <taxon>Pezizomycotina</taxon>
        <taxon>Sordariomycetes</taxon>
        <taxon>Hypocreomycetidae</taxon>
        <taxon>Glomerellales</taxon>
        <taxon>Plectosphaerellaceae</taxon>
        <taxon>Verticillium</taxon>
    </lineage>
</organism>
<sequence length="222" mass="25020">MDSESTEQRRIELQGPEDLAYLLSNVRRAAQDHLNDAFPPMEGNAGDEDELRIQIEKHVNEYITRTFTHAAPNLSLNGLPAEPKVFLAPNADAQKALEPQVEYEPWDARLRQKVEDLARQEEELLNEIAALKKTVPSDVAGEQTRRLKEARTRDEEELAERKRQADLESAELDVGVLERQDGVESAHRSAIEGLGKVKREMPSTVAKMERARVAGEYVVTGR</sequence>
<dbReference type="GO" id="GO:0000070">
    <property type="term" value="P:mitotic sister chromatid segregation"/>
    <property type="evidence" value="ECO:0007669"/>
    <property type="project" value="InterPro"/>
</dbReference>
<evidence type="ECO:0000313" key="3">
    <source>
        <dbReference type="EMBL" id="CRK17590.1"/>
    </source>
</evidence>
<dbReference type="InterPro" id="IPR013950">
    <property type="entry name" value="Mis14/Nsl1"/>
</dbReference>
<protein>
    <submittedName>
        <fullName evidence="5">Kinetochore protein mis14 like</fullName>
    </submittedName>
</protein>
<dbReference type="PANTHER" id="PTHR31749:SF3">
    <property type="entry name" value="KINETOCHORE-ASSOCIATED PROTEIN NSL1 HOMOLOG"/>
    <property type="match status" value="1"/>
</dbReference>
<accession>A0A0G4L772</accession>
<reference evidence="5" key="2">
    <citation type="journal article" date="2021" name="Mol. Plant Pathol.">
        <title>A 20-kb lineage-specific genomic region tames virulence in pathogenic amphidiploid Verticillium longisporum.</title>
        <authorList>
            <person name="Harting R."/>
            <person name="Starke J."/>
            <person name="Kusch H."/>
            <person name="Poggeler S."/>
            <person name="Maurus I."/>
            <person name="Schluter R."/>
            <person name="Landesfeind M."/>
            <person name="Bulla I."/>
            <person name="Nowrousian M."/>
            <person name="de Jonge R."/>
            <person name="Stahlhut G."/>
            <person name="Hoff K.J."/>
            <person name="Asshauer K.P."/>
            <person name="Thurmer A."/>
            <person name="Stanke M."/>
            <person name="Daniel R."/>
            <person name="Morgenstern B."/>
            <person name="Thomma B.P.H.J."/>
            <person name="Kronstad J.W."/>
            <person name="Braus-Stromeyer S.A."/>
            <person name="Braus G.H."/>
        </authorList>
    </citation>
    <scope>NUCLEOTIDE SEQUENCE</scope>
    <source>
        <strain evidence="5">Vl32</strain>
    </source>
</reference>
<dbReference type="Pfam" id="PF08641">
    <property type="entry name" value="Mis14"/>
    <property type="match status" value="1"/>
</dbReference>
<evidence type="ECO:0000313" key="5">
    <source>
        <dbReference type="EMBL" id="KAG7136114.1"/>
    </source>
</evidence>
<proteinExistence type="predicted"/>
<dbReference type="EMBL" id="CVQI01008113">
    <property type="protein sequence ID" value="CRK17590.1"/>
    <property type="molecule type" value="Genomic_DNA"/>
</dbReference>
<dbReference type="GO" id="GO:0000444">
    <property type="term" value="C:MIS12/MIND type complex"/>
    <property type="evidence" value="ECO:0007669"/>
    <property type="project" value="TreeGrafter"/>
</dbReference>
<keyword evidence="1" id="KW-0175">Coiled coil</keyword>
<dbReference type="EMBL" id="JAEMWZ010000111">
    <property type="protein sequence ID" value="KAG7136114.1"/>
    <property type="molecule type" value="Genomic_DNA"/>
</dbReference>
<dbReference type="STRING" id="100787.A0A0G4L772"/>
<dbReference type="Proteomes" id="UP000045706">
    <property type="component" value="Unassembled WGS sequence"/>
</dbReference>
<feature type="coiled-coil region" evidence="1">
    <location>
        <begin position="107"/>
        <end position="134"/>
    </location>
</feature>
<evidence type="ECO:0000256" key="1">
    <source>
        <dbReference type="SAM" id="Coils"/>
    </source>
</evidence>